<dbReference type="EMBL" id="AYRZ02000001">
    <property type="protein sequence ID" value="PHT93865.1"/>
    <property type="molecule type" value="Genomic_DNA"/>
</dbReference>
<proteinExistence type="predicted"/>
<sequence length="105" mass="12450">MMFYFHGAREPDISILYDDNHQINAYLIGTQPQGKKCDFSWVQTFSVMFDTHILVVGAKKVSNLDENFDALTVRWNGETRQLMFRQMEMQNRVLTLLRDQWWSKG</sequence>
<keyword evidence="2" id="KW-1185">Reference proteome</keyword>
<protein>
    <submittedName>
        <fullName evidence="1">Uncharacterized protein</fullName>
    </submittedName>
</protein>
<gene>
    <name evidence="1" type="ORF">T459_01747</name>
</gene>
<name>A0A2G3AHZ8_CAPAN</name>
<evidence type="ECO:0000313" key="1">
    <source>
        <dbReference type="EMBL" id="PHT93865.1"/>
    </source>
</evidence>
<evidence type="ECO:0000313" key="2">
    <source>
        <dbReference type="Proteomes" id="UP000222542"/>
    </source>
</evidence>
<dbReference type="Gramene" id="PHT93865">
    <property type="protein sequence ID" value="PHT93865"/>
    <property type="gene ID" value="T459_01747"/>
</dbReference>
<comment type="caution">
    <text evidence="1">The sequence shown here is derived from an EMBL/GenBank/DDBJ whole genome shotgun (WGS) entry which is preliminary data.</text>
</comment>
<dbReference type="PANTHER" id="PTHR31656">
    <property type="entry name" value="ROOT CAP DOMAIN-CONTAINING PROTEIN"/>
    <property type="match status" value="1"/>
</dbReference>
<dbReference type="Proteomes" id="UP000222542">
    <property type="component" value="Unassembled WGS sequence"/>
</dbReference>
<organism evidence="1 2">
    <name type="scientific">Capsicum annuum</name>
    <name type="common">Capsicum pepper</name>
    <dbReference type="NCBI Taxonomy" id="4072"/>
    <lineage>
        <taxon>Eukaryota</taxon>
        <taxon>Viridiplantae</taxon>
        <taxon>Streptophyta</taxon>
        <taxon>Embryophyta</taxon>
        <taxon>Tracheophyta</taxon>
        <taxon>Spermatophyta</taxon>
        <taxon>Magnoliopsida</taxon>
        <taxon>eudicotyledons</taxon>
        <taxon>Gunneridae</taxon>
        <taxon>Pentapetalae</taxon>
        <taxon>asterids</taxon>
        <taxon>lamiids</taxon>
        <taxon>Solanales</taxon>
        <taxon>Solanaceae</taxon>
        <taxon>Solanoideae</taxon>
        <taxon>Capsiceae</taxon>
        <taxon>Capsicum</taxon>
    </lineage>
</organism>
<accession>A0A2G3AHZ8</accession>
<dbReference type="AlphaFoldDB" id="A0A2G3AHZ8"/>
<reference evidence="1 2" key="1">
    <citation type="journal article" date="2014" name="Nat. Genet.">
        <title>Genome sequence of the hot pepper provides insights into the evolution of pungency in Capsicum species.</title>
        <authorList>
            <person name="Kim S."/>
            <person name="Park M."/>
            <person name="Yeom S.I."/>
            <person name="Kim Y.M."/>
            <person name="Lee J.M."/>
            <person name="Lee H.A."/>
            <person name="Seo E."/>
            <person name="Choi J."/>
            <person name="Cheong K."/>
            <person name="Kim K.T."/>
            <person name="Jung K."/>
            <person name="Lee G.W."/>
            <person name="Oh S.K."/>
            <person name="Bae C."/>
            <person name="Kim S.B."/>
            <person name="Lee H.Y."/>
            <person name="Kim S.Y."/>
            <person name="Kim M.S."/>
            <person name="Kang B.C."/>
            <person name="Jo Y.D."/>
            <person name="Yang H.B."/>
            <person name="Jeong H.J."/>
            <person name="Kang W.H."/>
            <person name="Kwon J.K."/>
            <person name="Shin C."/>
            <person name="Lim J.Y."/>
            <person name="Park J.H."/>
            <person name="Huh J.H."/>
            <person name="Kim J.S."/>
            <person name="Kim B.D."/>
            <person name="Cohen O."/>
            <person name="Paran I."/>
            <person name="Suh M.C."/>
            <person name="Lee S.B."/>
            <person name="Kim Y.K."/>
            <person name="Shin Y."/>
            <person name="Noh S.J."/>
            <person name="Park J."/>
            <person name="Seo Y.S."/>
            <person name="Kwon S.Y."/>
            <person name="Kim H.A."/>
            <person name="Park J.M."/>
            <person name="Kim H.J."/>
            <person name="Choi S.B."/>
            <person name="Bosland P.W."/>
            <person name="Reeves G."/>
            <person name="Jo S.H."/>
            <person name="Lee B.W."/>
            <person name="Cho H.T."/>
            <person name="Choi H.S."/>
            <person name="Lee M.S."/>
            <person name="Yu Y."/>
            <person name="Do Choi Y."/>
            <person name="Park B.S."/>
            <person name="van Deynze A."/>
            <person name="Ashrafi H."/>
            <person name="Hill T."/>
            <person name="Kim W.T."/>
            <person name="Pai H.S."/>
            <person name="Ahn H.K."/>
            <person name="Yeam I."/>
            <person name="Giovannoni J.J."/>
            <person name="Rose J.K."/>
            <person name="Sorensen I."/>
            <person name="Lee S.J."/>
            <person name="Kim R.W."/>
            <person name="Choi I.Y."/>
            <person name="Choi B.S."/>
            <person name="Lim J.S."/>
            <person name="Lee Y.H."/>
            <person name="Choi D."/>
        </authorList>
    </citation>
    <scope>NUCLEOTIDE SEQUENCE [LARGE SCALE GENOMIC DNA]</scope>
    <source>
        <strain evidence="2">cv. CM334</strain>
    </source>
</reference>
<dbReference type="STRING" id="4072.A0A2G3AHZ8"/>
<reference evidence="1 2" key="2">
    <citation type="journal article" date="2017" name="Genome Biol.">
        <title>New reference genome sequences of hot pepper reveal the massive evolution of plant disease-resistance genes by retroduplication.</title>
        <authorList>
            <person name="Kim S."/>
            <person name="Park J."/>
            <person name="Yeom S.I."/>
            <person name="Kim Y.M."/>
            <person name="Seo E."/>
            <person name="Kim K.T."/>
            <person name="Kim M.S."/>
            <person name="Lee J.M."/>
            <person name="Cheong K."/>
            <person name="Shin H.S."/>
            <person name="Kim S.B."/>
            <person name="Han K."/>
            <person name="Lee J."/>
            <person name="Park M."/>
            <person name="Lee H.A."/>
            <person name="Lee H.Y."/>
            <person name="Lee Y."/>
            <person name="Oh S."/>
            <person name="Lee J.H."/>
            <person name="Choi E."/>
            <person name="Choi E."/>
            <person name="Lee S.E."/>
            <person name="Jeon J."/>
            <person name="Kim H."/>
            <person name="Choi G."/>
            <person name="Song H."/>
            <person name="Lee J."/>
            <person name="Lee S.C."/>
            <person name="Kwon J.K."/>
            <person name="Lee H.Y."/>
            <person name="Koo N."/>
            <person name="Hong Y."/>
            <person name="Kim R.W."/>
            <person name="Kang W.H."/>
            <person name="Huh J.H."/>
            <person name="Kang B.C."/>
            <person name="Yang T.J."/>
            <person name="Lee Y.H."/>
            <person name="Bennetzen J.L."/>
            <person name="Choi D."/>
        </authorList>
    </citation>
    <scope>NUCLEOTIDE SEQUENCE [LARGE SCALE GENOMIC DNA]</scope>
    <source>
        <strain evidence="2">cv. CM334</strain>
    </source>
</reference>